<accession>A0A382U9Q4</accession>
<feature type="transmembrane region" description="Helical" evidence="1">
    <location>
        <begin position="12"/>
        <end position="31"/>
    </location>
</feature>
<dbReference type="EMBL" id="UINC01142592">
    <property type="protein sequence ID" value="SVD31020.1"/>
    <property type="molecule type" value="Genomic_DNA"/>
</dbReference>
<keyword evidence="1" id="KW-1133">Transmembrane helix</keyword>
<evidence type="ECO:0000313" key="2">
    <source>
        <dbReference type="EMBL" id="SVD31020.1"/>
    </source>
</evidence>
<gene>
    <name evidence="2" type="ORF">METZ01_LOCUS383874</name>
</gene>
<reference evidence="2" key="1">
    <citation type="submission" date="2018-05" db="EMBL/GenBank/DDBJ databases">
        <authorList>
            <person name="Lanie J.A."/>
            <person name="Ng W.-L."/>
            <person name="Kazmierczak K.M."/>
            <person name="Andrzejewski T.M."/>
            <person name="Davidsen T.M."/>
            <person name="Wayne K.J."/>
            <person name="Tettelin H."/>
            <person name="Glass J.I."/>
            <person name="Rusch D."/>
            <person name="Podicherti R."/>
            <person name="Tsui H.-C.T."/>
            <person name="Winkler M.E."/>
        </authorList>
    </citation>
    <scope>NUCLEOTIDE SEQUENCE</scope>
</reference>
<protein>
    <submittedName>
        <fullName evidence="2">Uncharacterized protein</fullName>
    </submittedName>
</protein>
<feature type="non-terminal residue" evidence="2">
    <location>
        <position position="155"/>
    </location>
</feature>
<evidence type="ECO:0000256" key="1">
    <source>
        <dbReference type="SAM" id="Phobius"/>
    </source>
</evidence>
<keyword evidence="1" id="KW-0812">Transmembrane</keyword>
<proteinExistence type="predicted"/>
<dbReference type="PROSITE" id="PS51257">
    <property type="entry name" value="PROKAR_LIPOPROTEIN"/>
    <property type="match status" value="1"/>
</dbReference>
<name>A0A382U9Q4_9ZZZZ</name>
<keyword evidence="1" id="KW-0472">Membrane</keyword>
<sequence length="155" mass="17455">MFIPKNNLSTSIVRAIFLTLIPIALVSCSIFNPKPKPGLVEPKAAVPADFLFSWHAPYNKWMDTPVRVYYNEVPLEEIFNNAPLIGLSYNFIKKPKESPLVSIDSIGITRRQLLWAIAHDNNLNMSLKALPNGHPSEIIIRDRGDETEMQGKDKA</sequence>
<organism evidence="2">
    <name type="scientific">marine metagenome</name>
    <dbReference type="NCBI Taxonomy" id="408172"/>
    <lineage>
        <taxon>unclassified sequences</taxon>
        <taxon>metagenomes</taxon>
        <taxon>ecological metagenomes</taxon>
    </lineage>
</organism>
<dbReference type="AlphaFoldDB" id="A0A382U9Q4"/>